<dbReference type="PROSITE" id="PS51257">
    <property type="entry name" value="PROKAR_LIPOPROTEIN"/>
    <property type="match status" value="1"/>
</dbReference>
<evidence type="ECO:0000313" key="13">
    <source>
        <dbReference type="Proteomes" id="UP000254893"/>
    </source>
</evidence>
<keyword evidence="3 9" id="KW-0479">Metal-binding</keyword>
<evidence type="ECO:0000259" key="11">
    <source>
        <dbReference type="PROSITE" id="PS51007"/>
    </source>
</evidence>
<dbReference type="InterPro" id="IPR004852">
    <property type="entry name" value="Di-haem_cyt_c_peroxidsae"/>
</dbReference>
<organism evidence="12 13">
    <name type="scientific">Sphingobacterium spiritivorum</name>
    <name type="common">Flavobacterium spiritivorum</name>
    <dbReference type="NCBI Taxonomy" id="258"/>
    <lineage>
        <taxon>Bacteria</taxon>
        <taxon>Pseudomonadati</taxon>
        <taxon>Bacteroidota</taxon>
        <taxon>Sphingobacteriia</taxon>
        <taxon>Sphingobacteriales</taxon>
        <taxon>Sphingobacteriaceae</taxon>
        <taxon>Sphingobacterium</taxon>
    </lineage>
</organism>
<dbReference type="PIRSF" id="PIRSF000294">
    <property type="entry name" value="Cytochrome-c_peroxidase"/>
    <property type="match status" value="1"/>
</dbReference>
<feature type="binding site" description="axial binding residue" evidence="9">
    <location>
        <position position="104"/>
    </location>
    <ligand>
        <name>heme c</name>
        <dbReference type="ChEBI" id="CHEBI:61717"/>
        <label>1</label>
    </ligand>
    <ligandPart>
        <name>Fe</name>
        <dbReference type="ChEBI" id="CHEBI:18248"/>
    </ligandPart>
</feature>
<feature type="signal peptide" evidence="10">
    <location>
        <begin position="1"/>
        <end position="23"/>
    </location>
</feature>
<evidence type="ECO:0000256" key="6">
    <source>
        <dbReference type="ARBA" id="ARBA00023002"/>
    </source>
</evidence>
<evidence type="ECO:0000256" key="2">
    <source>
        <dbReference type="ARBA" id="ARBA00022617"/>
    </source>
</evidence>
<keyword evidence="6 12" id="KW-0560">Oxidoreductase</keyword>
<keyword evidence="7 9" id="KW-0408">Iron</keyword>
<feature type="binding site" description="covalent" evidence="8">
    <location>
        <position position="103"/>
    </location>
    <ligand>
        <name>heme c</name>
        <dbReference type="ChEBI" id="CHEBI:61717"/>
        <label>1</label>
    </ligand>
</feature>
<evidence type="ECO:0000256" key="9">
    <source>
        <dbReference type="PIRSR" id="PIRSR000294-2"/>
    </source>
</evidence>
<dbReference type="GO" id="GO:0004130">
    <property type="term" value="F:cytochrome-c peroxidase activity"/>
    <property type="evidence" value="ECO:0007669"/>
    <property type="project" value="UniProtKB-EC"/>
</dbReference>
<dbReference type="InterPro" id="IPR051395">
    <property type="entry name" value="Cytochrome_c_Peroxidase/MauG"/>
</dbReference>
<dbReference type="AlphaFoldDB" id="A0A380CUG4"/>
<comment type="subcellular location">
    <subcellularLocation>
        <location evidence="1">Periplasm</location>
    </subcellularLocation>
</comment>
<dbReference type="GO" id="GO:0042597">
    <property type="term" value="C:periplasmic space"/>
    <property type="evidence" value="ECO:0007669"/>
    <property type="project" value="UniProtKB-SubCell"/>
</dbReference>
<evidence type="ECO:0000256" key="4">
    <source>
        <dbReference type="ARBA" id="ARBA00022729"/>
    </source>
</evidence>
<proteinExistence type="predicted"/>
<gene>
    <name evidence="12" type="primary">ccp_6</name>
    <name evidence="12" type="ORF">NCTC11388_04238</name>
</gene>
<dbReference type="PROSITE" id="PS51007">
    <property type="entry name" value="CYTC"/>
    <property type="match status" value="1"/>
</dbReference>
<dbReference type="SUPFAM" id="SSF46626">
    <property type="entry name" value="Cytochrome c"/>
    <property type="match status" value="2"/>
</dbReference>
<feature type="binding site" description="covalent" evidence="8">
    <location>
        <position position="247"/>
    </location>
    <ligand>
        <name>heme c</name>
        <dbReference type="ChEBI" id="CHEBI:61717"/>
        <label>2</label>
    </ligand>
</feature>
<dbReference type="Proteomes" id="UP000254893">
    <property type="component" value="Unassembled WGS sequence"/>
</dbReference>
<reference evidence="12 13" key="1">
    <citation type="submission" date="2018-06" db="EMBL/GenBank/DDBJ databases">
        <authorList>
            <consortium name="Pathogen Informatics"/>
            <person name="Doyle S."/>
        </authorList>
    </citation>
    <scope>NUCLEOTIDE SEQUENCE [LARGE SCALE GENOMIC DNA]</scope>
    <source>
        <strain evidence="12 13">NCTC11388</strain>
    </source>
</reference>
<keyword evidence="5" id="KW-0574">Periplasm</keyword>
<keyword evidence="4 10" id="KW-0732">Signal</keyword>
<feature type="binding site" description="covalent" evidence="8">
    <location>
        <position position="100"/>
    </location>
    <ligand>
        <name>heme c</name>
        <dbReference type="ChEBI" id="CHEBI:61717"/>
        <label>1</label>
    </ligand>
</feature>
<dbReference type="Pfam" id="PF03150">
    <property type="entry name" value="CCP_MauG"/>
    <property type="match status" value="1"/>
</dbReference>
<dbReference type="GO" id="GO:0020037">
    <property type="term" value="F:heme binding"/>
    <property type="evidence" value="ECO:0007669"/>
    <property type="project" value="InterPro"/>
</dbReference>
<evidence type="ECO:0000256" key="1">
    <source>
        <dbReference type="ARBA" id="ARBA00004418"/>
    </source>
</evidence>
<feature type="binding site" description="axial binding residue" evidence="9">
    <location>
        <position position="248"/>
    </location>
    <ligand>
        <name>heme c</name>
        <dbReference type="ChEBI" id="CHEBI:61717"/>
        <label>2</label>
    </ligand>
    <ligandPart>
        <name>Fe</name>
        <dbReference type="ChEBI" id="CHEBI:18248"/>
    </ligandPart>
</feature>
<evidence type="ECO:0000256" key="8">
    <source>
        <dbReference type="PIRSR" id="PIRSR000294-1"/>
    </source>
</evidence>
<dbReference type="PANTHER" id="PTHR30600:SF10">
    <property type="entry name" value="BLL6722 PROTEIN"/>
    <property type="match status" value="1"/>
</dbReference>
<evidence type="ECO:0000256" key="7">
    <source>
        <dbReference type="ARBA" id="ARBA00023004"/>
    </source>
</evidence>
<comment type="PTM">
    <text evidence="8">Binds 2 heme groups per subunit.</text>
</comment>
<name>A0A380CUG4_SPHSI</name>
<dbReference type="EMBL" id="UGYW01000002">
    <property type="protein sequence ID" value="SUJ28074.1"/>
    <property type="molecule type" value="Genomic_DNA"/>
</dbReference>
<feature type="domain" description="Cytochrome c" evidence="11">
    <location>
        <begin position="229"/>
        <end position="359"/>
    </location>
</feature>
<feature type="binding site" description="covalent" evidence="8">
    <location>
        <position position="244"/>
    </location>
    <ligand>
        <name>heme c</name>
        <dbReference type="ChEBI" id="CHEBI:61717"/>
        <label>2</label>
    </ligand>
</feature>
<keyword evidence="12" id="KW-0575">Peroxidase</keyword>
<dbReference type="RefSeq" id="WP_115171537.1">
    <property type="nucleotide sequence ID" value="NZ_UGYW01000002.1"/>
</dbReference>
<protein>
    <submittedName>
        <fullName evidence="12">Cytochrome c551 peroxidase</fullName>
        <ecNumber evidence="12">1.11.1.5</ecNumber>
    </submittedName>
</protein>
<evidence type="ECO:0000256" key="10">
    <source>
        <dbReference type="SAM" id="SignalP"/>
    </source>
</evidence>
<sequence>MLCSASKWLIILIIFAFCACSKAKGPDTDTPVIPVEKSLREQYEASSSLWPKPVLDEGIPLRELALMPTSPVDPVAQRKVLALGKVLFFDPRVGRGDNSCSSCHNPATYWVDRKKTAEGIATHHRNTPSMENVWYLNGRLFHDGRAKTYAEQIAEAIESPIEMGGNTYTLPAKLSAVDGYLSLFAEAYGDQDISRQRILDAIAVYSQSIVSGETAFDKFLKGQYTALSDQQIEGLHLFRTKGRCLNCHNGPFLTDLEYHNLGYAKDRTGALDNGRFVATGKESDKGRFRTAGLRNVVQTYPYMHNGSVATLDEMLELLSQGMPQKNGQQVNGELSPHIKNLRLTSTERKAIISFLESLSSEQPQTERPVIPQ</sequence>
<accession>A0A380CUG4</accession>
<evidence type="ECO:0000313" key="12">
    <source>
        <dbReference type="EMBL" id="SUJ28074.1"/>
    </source>
</evidence>
<dbReference type="EC" id="1.11.1.5" evidence="12"/>
<dbReference type="InterPro" id="IPR026259">
    <property type="entry name" value="MauG/Cytc_peroxidase"/>
</dbReference>
<evidence type="ECO:0000256" key="5">
    <source>
        <dbReference type="ARBA" id="ARBA00022764"/>
    </source>
</evidence>
<evidence type="ECO:0000256" key="3">
    <source>
        <dbReference type="ARBA" id="ARBA00022723"/>
    </source>
</evidence>
<feature type="chain" id="PRO_5017028721" evidence="10">
    <location>
        <begin position="24"/>
        <end position="372"/>
    </location>
</feature>
<comment type="cofactor">
    <cofactor evidence="8">
        <name>heme</name>
        <dbReference type="ChEBI" id="CHEBI:30413"/>
    </cofactor>
    <text evidence="8">Binds 2 heme groups.</text>
</comment>
<dbReference type="GO" id="GO:0046872">
    <property type="term" value="F:metal ion binding"/>
    <property type="evidence" value="ECO:0007669"/>
    <property type="project" value="UniProtKB-KW"/>
</dbReference>
<dbReference type="InterPro" id="IPR036909">
    <property type="entry name" value="Cyt_c-like_dom_sf"/>
</dbReference>
<dbReference type="Gene3D" id="1.10.760.10">
    <property type="entry name" value="Cytochrome c-like domain"/>
    <property type="match status" value="2"/>
</dbReference>
<dbReference type="PANTHER" id="PTHR30600">
    <property type="entry name" value="CYTOCHROME C PEROXIDASE-RELATED"/>
    <property type="match status" value="1"/>
</dbReference>
<dbReference type="InterPro" id="IPR009056">
    <property type="entry name" value="Cyt_c-like_dom"/>
</dbReference>
<dbReference type="GO" id="GO:0009055">
    <property type="term" value="F:electron transfer activity"/>
    <property type="evidence" value="ECO:0007669"/>
    <property type="project" value="InterPro"/>
</dbReference>
<keyword evidence="2 8" id="KW-0349">Heme</keyword>